<feature type="transmembrane region" description="Helical" evidence="1">
    <location>
        <begin position="105"/>
        <end position="123"/>
    </location>
</feature>
<keyword evidence="1" id="KW-0812">Transmembrane</keyword>
<keyword evidence="1" id="KW-0472">Membrane</keyword>
<evidence type="ECO:0000313" key="2">
    <source>
        <dbReference type="EMBL" id="TWT61324.1"/>
    </source>
</evidence>
<dbReference type="AlphaFoldDB" id="A0A5C5XEV0"/>
<keyword evidence="3" id="KW-1185">Reference proteome</keyword>
<evidence type="ECO:0000313" key="3">
    <source>
        <dbReference type="Proteomes" id="UP000316095"/>
    </source>
</evidence>
<dbReference type="Proteomes" id="UP000316095">
    <property type="component" value="Unassembled WGS sequence"/>
</dbReference>
<organism evidence="2 3">
    <name type="scientific">Rubinisphaera italica</name>
    <dbReference type="NCBI Taxonomy" id="2527969"/>
    <lineage>
        <taxon>Bacteria</taxon>
        <taxon>Pseudomonadati</taxon>
        <taxon>Planctomycetota</taxon>
        <taxon>Planctomycetia</taxon>
        <taxon>Planctomycetales</taxon>
        <taxon>Planctomycetaceae</taxon>
        <taxon>Rubinisphaera</taxon>
    </lineage>
</organism>
<gene>
    <name evidence="2" type="ORF">Pan54_20600</name>
</gene>
<sequence>MQTEVIILRCPECETEVGHTVYHNGFRAAATSIGPSIIECPQCAFQVETGQKEWAQFGLVRKSWYVISRLFWLFVASIFVCGGFAALFNRLALDQGWIVKEQSNLLMLKTYIIATLVLSCLFIRRSWKEIHDSLQRYHAVDPK</sequence>
<comment type="caution">
    <text evidence="2">The sequence shown here is derived from an EMBL/GenBank/DDBJ whole genome shotgun (WGS) entry which is preliminary data.</text>
</comment>
<proteinExistence type="predicted"/>
<accession>A0A5C5XEV0</accession>
<feature type="transmembrane region" description="Helical" evidence="1">
    <location>
        <begin position="70"/>
        <end position="93"/>
    </location>
</feature>
<reference evidence="2 3" key="1">
    <citation type="submission" date="2019-02" db="EMBL/GenBank/DDBJ databases">
        <title>Deep-cultivation of Planctomycetes and their phenomic and genomic characterization uncovers novel biology.</title>
        <authorList>
            <person name="Wiegand S."/>
            <person name="Jogler M."/>
            <person name="Boedeker C."/>
            <person name="Pinto D."/>
            <person name="Vollmers J."/>
            <person name="Rivas-Marin E."/>
            <person name="Kohn T."/>
            <person name="Peeters S.H."/>
            <person name="Heuer A."/>
            <person name="Rast P."/>
            <person name="Oberbeckmann S."/>
            <person name="Bunk B."/>
            <person name="Jeske O."/>
            <person name="Meyerdierks A."/>
            <person name="Storesund J.E."/>
            <person name="Kallscheuer N."/>
            <person name="Luecker S."/>
            <person name="Lage O.M."/>
            <person name="Pohl T."/>
            <person name="Merkel B.J."/>
            <person name="Hornburger P."/>
            <person name="Mueller R.-W."/>
            <person name="Bruemmer F."/>
            <person name="Labrenz M."/>
            <person name="Spormann A.M."/>
            <person name="Op Den Camp H."/>
            <person name="Overmann J."/>
            <person name="Amann R."/>
            <person name="Jetten M.S.M."/>
            <person name="Mascher T."/>
            <person name="Medema M.H."/>
            <person name="Devos D.P."/>
            <person name="Kaster A.-K."/>
            <person name="Ovreas L."/>
            <person name="Rohde M."/>
            <person name="Galperin M.Y."/>
            <person name="Jogler C."/>
        </authorList>
    </citation>
    <scope>NUCLEOTIDE SEQUENCE [LARGE SCALE GENOMIC DNA]</scope>
    <source>
        <strain evidence="2 3">Pan54</strain>
    </source>
</reference>
<name>A0A5C5XEV0_9PLAN</name>
<evidence type="ECO:0000256" key="1">
    <source>
        <dbReference type="SAM" id="Phobius"/>
    </source>
</evidence>
<dbReference type="EMBL" id="SJPG01000001">
    <property type="protein sequence ID" value="TWT61324.1"/>
    <property type="molecule type" value="Genomic_DNA"/>
</dbReference>
<dbReference type="RefSeq" id="WP_146503338.1">
    <property type="nucleotide sequence ID" value="NZ_SJPG01000001.1"/>
</dbReference>
<keyword evidence="1" id="KW-1133">Transmembrane helix</keyword>
<protein>
    <submittedName>
        <fullName evidence="2">Uncharacterized protein</fullName>
    </submittedName>
</protein>